<sequence>MDVKWEPLVVHNNGLGVLRGYLTEDGKLLVENTDDAKLVGFMPGAFRSDVDRLKNPENALIVAGPQAFAGEWLWEGRDNENADAFTHPAFIFYRK</sequence>
<name>A0AAE6QHQ9_9PSED</name>
<gene>
    <name evidence="1" type="ORF">GMO17_13255</name>
</gene>
<proteinExistence type="predicted"/>
<dbReference type="AlphaFoldDB" id="A0AAE6QHQ9"/>
<reference evidence="1 2" key="1">
    <citation type="submission" date="2019-11" db="EMBL/GenBank/DDBJ databases">
        <title>Complete genome sequence of Pseudomonas syringae pv. coronafaciens isolate B19001 originated in imported oat cereal.</title>
        <authorList>
            <person name="Kim S.M."/>
            <person name="Lee B.C."/>
            <person name="Seo S.J."/>
            <person name="Lee J.E."/>
            <person name="Choi N.J."/>
            <person name="Park J.H."/>
        </authorList>
    </citation>
    <scope>NUCLEOTIDE SEQUENCE [LARGE SCALE GENOMIC DNA]</scope>
    <source>
        <strain evidence="1 2">B19001</strain>
    </source>
</reference>
<dbReference type="EMBL" id="CP046441">
    <property type="protein sequence ID" value="QGT82083.1"/>
    <property type="molecule type" value="Genomic_DNA"/>
</dbReference>
<evidence type="ECO:0000313" key="1">
    <source>
        <dbReference type="EMBL" id="QGT82083.1"/>
    </source>
</evidence>
<organism evidence="1 2">
    <name type="scientific">Pseudomonas coronafaciens pv. coronafaciens</name>
    <dbReference type="NCBI Taxonomy" id="235275"/>
    <lineage>
        <taxon>Bacteria</taxon>
        <taxon>Pseudomonadati</taxon>
        <taxon>Pseudomonadota</taxon>
        <taxon>Gammaproteobacteria</taxon>
        <taxon>Pseudomonadales</taxon>
        <taxon>Pseudomonadaceae</taxon>
        <taxon>Pseudomonas</taxon>
        <taxon>Pseudomonas coronafaciens</taxon>
    </lineage>
</organism>
<accession>A0AAE6QHQ9</accession>
<protein>
    <submittedName>
        <fullName evidence="1">Uncharacterized protein</fullName>
    </submittedName>
</protein>
<evidence type="ECO:0000313" key="2">
    <source>
        <dbReference type="Proteomes" id="UP000423413"/>
    </source>
</evidence>
<dbReference type="RefSeq" id="WP_191867763.1">
    <property type="nucleotide sequence ID" value="NZ_CP046441.1"/>
</dbReference>
<dbReference type="Proteomes" id="UP000423413">
    <property type="component" value="Chromosome"/>
</dbReference>